<proteinExistence type="inferred from homology"/>
<keyword evidence="4" id="KW-1015">Disulfide bond</keyword>
<dbReference type="InterPro" id="IPR036249">
    <property type="entry name" value="Thioredoxin-like_sf"/>
</dbReference>
<dbReference type="InterPro" id="IPR017937">
    <property type="entry name" value="Thioredoxin_CS"/>
</dbReference>
<dbReference type="PANTHER" id="PTHR45663">
    <property type="entry name" value="GEO12009P1"/>
    <property type="match status" value="1"/>
</dbReference>
<dbReference type="PROSITE" id="PS51352">
    <property type="entry name" value="THIOREDOXIN_2"/>
    <property type="match status" value="1"/>
</dbReference>
<dbReference type="RefSeq" id="WP_220380414.1">
    <property type="nucleotide sequence ID" value="NZ_CP080544.1"/>
</dbReference>
<dbReference type="PRINTS" id="PR00421">
    <property type="entry name" value="THIOREDOXIN"/>
</dbReference>
<evidence type="ECO:0000313" key="8">
    <source>
        <dbReference type="EMBL" id="QYR53606.1"/>
    </source>
</evidence>
<dbReference type="EMBL" id="CP080544">
    <property type="protein sequence ID" value="QYR53606.1"/>
    <property type="molecule type" value="Genomic_DNA"/>
</dbReference>
<evidence type="ECO:0000256" key="3">
    <source>
        <dbReference type="ARBA" id="ARBA00022982"/>
    </source>
</evidence>
<evidence type="ECO:0000259" key="7">
    <source>
        <dbReference type="PROSITE" id="PS51352"/>
    </source>
</evidence>
<evidence type="ECO:0000256" key="4">
    <source>
        <dbReference type="ARBA" id="ARBA00023157"/>
    </source>
</evidence>
<evidence type="ECO:0000256" key="2">
    <source>
        <dbReference type="ARBA" id="ARBA00022448"/>
    </source>
</evidence>
<dbReference type="CDD" id="cd02956">
    <property type="entry name" value="ybbN"/>
    <property type="match status" value="1"/>
</dbReference>
<reference evidence="8 9" key="1">
    <citation type="submission" date="2021-08" db="EMBL/GenBank/DDBJ databases">
        <title>Lysobacter sp. strain CJ11 Genome sequencing and assembly.</title>
        <authorList>
            <person name="Kim I."/>
        </authorList>
    </citation>
    <scope>NUCLEOTIDE SEQUENCE [LARGE SCALE GENOMIC DNA]</scope>
    <source>
        <strain evidence="8 9">CJ11</strain>
    </source>
</reference>
<evidence type="ECO:0000313" key="9">
    <source>
        <dbReference type="Proteomes" id="UP000824755"/>
    </source>
</evidence>
<dbReference type="NCBIfam" id="TIGR01068">
    <property type="entry name" value="thioredoxin"/>
    <property type="match status" value="1"/>
</dbReference>
<evidence type="ECO:0000256" key="1">
    <source>
        <dbReference type="ARBA" id="ARBA00008987"/>
    </source>
</evidence>
<protein>
    <recommendedName>
        <fullName evidence="6">Thioredoxin</fullName>
    </recommendedName>
</protein>
<evidence type="ECO:0000256" key="6">
    <source>
        <dbReference type="NCBIfam" id="TIGR01068"/>
    </source>
</evidence>
<dbReference type="PROSITE" id="PS00194">
    <property type="entry name" value="THIOREDOXIN_1"/>
    <property type="match status" value="1"/>
</dbReference>
<dbReference type="PANTHER" id="PTHR45663:SF11">
    <property type="entry name" value="GEO12009P1"/>
    <property type="match status" value="1"/>
</dbReference>
<dbReference type="InterPro" id="IPR011990">
    <property type="entry name" value="TPR-like_helical_dom_sf"/>
</dbReference>
<keyword evidence="9" id="KW-1185">Reference proteome</keyword>
<comment type="similarity">
    <text evidence="1">Belongs to the thioredoxin family.</text>
</comment>
<dbReference type="SUPFAM" id="SSF52833">
    <property type="entry name" value="Thioredoxin-like"/>
    <property type="match status" value="1"/>
</dbReference>
<feature type="domain" description="Thioredoxin" evidence="7">
    <location>
        <begin position="1"/>
        <end position="113"/>
    </location>
</feature>
<dbReference type="Pfam" id="PF00085">
    <property type="entry name" value="Thioredoxin"/>
    <property type="match status" value="1"/>
</dbReference>
<sequence length="290" mass="32160">MTTDTYSVDVTTDAFEKEIIHKSMEMPVIIDFWAEWCGPCKTLKPILEKLAAEYNGAFVLAKVDTEAEPQIAAAFQIRSIPTVYLFRNGQPVDGFQGALPEDQVRSFLSHHGIEPLAAAVEDAVVEGATEEKPDPHAEVVRLRHLMETEPDKPGHALDLALALLETGAMHEARTMIDALPANLATDDRAVKAHAKLDFARQLENAPPREVLEAAVATDAGDMTARHLLALHHLLGGQQEEGLKQLLEMLKRDRTYQDGLPRKALIDAFRIIDDDDLVSRYRRQMSALLLS</sequence>
<evidence type="ECO:0000256" key="5">
    <source>
        <dbReference type="ARBA" id="ARBA00023284"/>
    </source>
</evidence>
<dbReference type="Proteomes" id="UP000824755">
    <property type="component" value="Chromosome"/>
</dbReference>
<dbReference type="Gene3D" id="3.40.30.10">
    <property type="entry name" value="Glutaredoxin"/>
    <property type="match status" value="1"/>
</dbReference>
<keyword evidence="2" id="KW-0813">Transport</keyword>
<gene>
    <name evidence="8" type="primary">trxA</name>
    <name evidence="8" type="ORF">H8L67_03665</name>
</gene>
<name>A0ABX8WRZ4_9GAMM</name>
<dbReference type="Pfam" id="PF14561">
    <property type="entry name" value="TPR_20"/>
    <property type="match status" value="1"/>
</dbReference>
<dbReference type="InterPro" id="IPR005746">
    <property type="entry name" value="Thioredoxin"/>
</dbReference>
<accession>A0ABX8WRZ4</accession>
<dbReference type="InterPro" id="IPR013766">
    <property type="entry name" value="Thioredoxin_domain"/>
</dbReference>
<keyword evidence="5" id="KW-0676">Redox-active center</keyword>
<organism evidence="8 9">
    <name type="scientific">Lysobacter soyae</name>
    <dbReference type="NCBI Taxonomy" id="2764185"/>
    <lineage>
        <taxon>Bacteria</taxon>
        <taxon>Pseudomonadati</taxon>
        <taxon>Pseudomonadota</taxon>
        <taxon>Gammaproteobacteria</taxon>
        <taxon>Lysobacterales</taxon>
        <taxon>Lysobacteraceae</taxon>
        <taxon>Lysobacter</taxon>
    </lineage>
</organism>
<keyword evidence="3" id="KW-0249">Electron transport</keyword>
<dbReference type="Gene3D" id="1.25.40.10">
    <property type="entry name" value="Tetratricopeptide repeat domain"/>
    <property type="match status" value="1"/>
</dbReference>